<keyword evidence="1" id="KW-0812">Transmembrane</keyword>
<evidence type="ECO:0000256" key="1">
    <source>
        <dbReference type="SAM" id="Phobius"/>
    </source>
</evidence>
<organism evidence="2 3">
    <name type="scientific">Candidatus Uhrbacteria bacterium CG_4_9_14_3_um_filter_36_7</name>
    <dbReference type="NCBI Taxonomy" id="1975033"/>
    <lineage>
        <taxon>Bacteria</taxon>
        <taxon>Candidatus Uhriibacteriota</taxon>
    </lineage>
</organism>
<dbReference type="EMBL" id="PFWS01000001">
    <property type="protein sequence ID" value="PJA47798.1"/>
    <property type="molecule type" value="Genomic_DNA"/>
</dbReference>
<dbReference type="AlphaFoldDB" id="A0A2M7XIK9"/>
<evidence type="ECO:0000313" key="3">
    <source>
        <dbReference type="Proteomes" id="UP000229749"/>
    </source>
</evidence>
<gene>
    <name evidence="2" type="ORF">CO172_00040</name>
</gene>
<feature type="transmembrane region" description="Helical" evidence="1">
    <location>
        <begin position="51"/>
        <end position="69"/>
    </location>
</feature>
<comment type="caution">
    <text evidence="2">The sequence shown here is derived from an EMBL/GenBank/DDBJ whole genome shotgun (WGS) entry which is preliminary data.</text>
</comment>
<accession>A0A2M7XIK9</accession>
<keyword evidence="1" id="KW-0472">Membrane</keyword>
<reference evidence="3" key="1">
    <citation type="submission" date="2017-09" db="EMBL/GenBank/DDBJ databases">
        <title>Depth-based differentiation of microbial function through sediment-hosted aquifers and enrichment of novel symbionts in the deep terrestrial subsurface.</title>
        <authorList>
            <person name="Probst A.J."/>
            <person name="Ladd B."/>
            <person name="Jarett J.K."/>
            <person name="Geller-Mcgrath D.E."/>
            <person name="Sieber C.M.K."/>
            <person name="Emerson J.B."/>
            <person name="Anantharaman K."/>
            <person name="Thomas B.C."/>
            <person name="Malmstrom R."/>
            <person name="Stieglmeier M."/>
            <person name="Klingl A."/>
            <person name="Woyke T."/>
            <person name="Ryan C.M."/>
            <person name="Banfield J.F."/>
        </authorList>
    </citation>
    <scope>NUCLEOTIDE SEQUENCE [LARGE SCALE GENOMIC DNA]</scope>
</reference>
<proteinExistence type="predicted"/>
<name>A0A2M7XIK9_9BACT</name>
<evidence type="ECO:0000313" key="2">
    <source>
        <dbReference type="EMBL" id="PJA47798.1"/>
    </source>
</evidence>
<dbReference type="Proteomes" id="UP000229749">
    <property type="component" value="Unassembled WGS sequence"/>
</dbReference>
<keyword evidence="1" id="KW-1133">Transmembrane helix</keyword>
<protein>
    <submittedName>
        <fullName evidence="2">Uncharacterized protein</fullName>
    </submittedName>
</protein>
<sequence>MGSGQLLPGVFQQQTPLQIRGLLFGSLNLGQQPAPPPPASSWTRMIPSGNAIMAIIAVVILFVAMMWWMDFALK</sequence>